<proteinExistence type="predicted"/>
<protein>
    <submittedName>
        <fullName evidence="2">Replication terminator protein</fullName>
    </submittedName>
</protein>
<dbReference type="RefSeq" id="WP_144306994.1">
    <property type="nucleotide sequence ID" value="NZ_QMIF01000017.1"/>
</dbReference>
<accession>A0A6P1ZBZ5</accession>
<evidence type="ECO:0000313" key="3">
    <source>
        <dbReference type="Proteomes" id="UP000434052"/>
    </source>
</evidence>
<gene>
    <name evidence="2" type="ORF">DQK91_19045</name>
</gene>
<feature type="compositionally biased region" description="Basic and acidic residues" evidence="1">
    <location>
        <begin position="110"/>
        <end position="122"/>
    </location>
</feature>
<evidence type="ECO:0000256" key="1">
    <source>
        <dbReference type="SAM" id="MobiDB-lite"/>
    </source>
</evidence>
<comment type="caution">
    <text evidence="2">The sequence shown here is derived from an EMBL/GenBank/DDBJ whole genome shotgun (WGS) entry which is preliminary data.</text>
</comment>
<feature type="region of interest" description="Disordered" evidence="1">
    <location>
        <begin position="97"/>
        <end position="122"/>
    </location>
</feature>
<name>A0A6P1ZBZ5_9BACT</name>
<dbReference type="OrthoDB" id="1956472at2"/>
<evidence type="ECO:0000313" key="2">
    <source>
        <dbReference type="EMBL" id="TVM31208.1"/>
    </source>
</evidence>
<dbReference type="AlphaFoldDB" id="A0A6P1ZBZ5"/>
<reference evidence="2 3" key="1">
    <citation type="submission" date="2018-06" db="EMBL/GenBank/DDBJ databases">
        <title>Complete genome of Desulfovibrio marinus P48SEP.</title>
        <authorList>
            <person name="Crispim J.S."/>
            <person name="Vidigal P.M.P."/>
            <person name="Silva L.C.F."/>
            <person name="Araujo L.C."/>
            <person name="Laguardia C.N."/>
            <person name="Dias R.S."/>
            <person name="Sousa M.P."/>
            <person name="Paula S.O."/>
            <person name="Silva C."/>
        </authorList>
    </citation>
    <scope>NUCLEOTIDE SEQUENCE [LARGE SCALE GENOMIC DNA]</scope>
    <source>
        <strain evidence="2 3">P48SEP</strain>
    </source>
</reference>
<dbReference type="Proteomes" id="UP000434052">
    <property type="component" value="Unassembled WGS sequence"/>
</dbReference>
<sequence>MSKPLSLATLHGGGAVERVNLEIRRVLENIRDVNTDPKKMRQVELVLKFKPNEHRNLADVEIHVKTKIAPPTHLTSSVLIDKDEKGHAVGAEHAAGGLYEDQHAMPPAQEQRDKVINLERKG</sequence>
<organism evidence="2 3">
    <name type="scientific">Oceanidesulfovibrio marinus</name>
    <dbReference type="NCBI Taxonomy" id="370038"/>
    <lineage>
        <taxon>Bacteria</taxon>
        <taxon>Pseudomonadati</taxon>
        <taxon>Thermodesulfobacteriota</taxon>
        <taxon>Desulfovibrionia</taxon>
        <taxon>Desulfovibrionales</taxon>
        <taxon>Desulfovibrionaceae</taxon>
        <taxon>Oceanidesulfovibrio</taxon>
    </lineage>
</organism>
<dbReference type="EMBL" id="QMIF01000017">
    <property type="protein sequence ID" value="TVM31208.1"/>
    <property type="molecule type" value="Genomic_DNA"/>
</dbReference>